<organism evidence="1 2">
    <name type="scientific">Galendromus occidentalis</name>
    <name type="common">western predatory mite</name>
    <dbReference type="NCBI Taxonomy" id="34638"/>
    <lineage>
        <taxon>Eukaryota</taxon>
        <taxon>Metazoa</taxon>
        <taxon>Ecdysozoa</taxon>
        <taxon>Arthropoda</taxon>
        <taxon>Chelicerata</taxon>
        <taxon>Arachnida</taxon>
        <taxon>Acari</taxon>
        <taxon>Parasitiformes</taxon>
        <taxon>Mesostigmata</taxon>
        <taxon>Gamasina</taxon>
        <taxon>Phytoseioidea</taxon>
        <taxon>Phytoseiidae</taxon>
        <taxon>Typhlodrominae</taxon>
        <taxon>Galendromus</taxon>
    </lineage>
</organism>
<name>A0AAJ6QPC3_9ACAR</name>
<dbReference type="AlphaFoldDB" id="A0AAJ6QPC3"/>
<sequence>MSSVIPYIFDRGSVRVMSLLVPLGLLQLQVLHPHYATTTPASHFVAQPHYVYHHSPSVYGEHDLGPGHDIAALQIEEGRYTSPRVFFDDDSLDASREIRLEEQLREERLRQLQAPLGPPLREVRRYEKSVEGDLDFSEDKKFKHRRKRRAIDFGDAELRRKSLDSNVSFPCLKRLLPNTIDPSMVGNCLPPIILGPVEKIMRLPLASESIELGADFGAAVPVLARKILK</sequence>
<dbReference type="Proteomes" id="UP000694867">
    <property type="component" value="Unplaced"/>
</dbReference>
<gene>
    <name evidence="2" type="primary">LOC100902109</name>
</gene>
<proteinExistence type="predicted"/>
<evidence type="ECO:0000313" key="2">
    <source>
        <dbReference type="RefSeq" id="XP_003739490.1"/>
    </source>
</evidence>
<dbReference type="GeneID" id="100902109"/>
<evidence type="ECO:0000313" key="1">
    <source>
        <dbReference type="Proteomes" id="UP000694867"/>
    </source>
</evidence>
<protein>
    <submittedName>
        <fullName evidence="2">Uncharacterized protein LOC100902109</fullName>
    </submittedName>
</protein>
<reference evidence="2" key="1">
    <citation type="submission" date="2025-08" db="UniProtKB">
        <authorList>
            <consortium name="RefSeq"/>
        </authorList>
    </citation>
    <scope>IDENTIFICATION</scope>
</reference>
<accession>A0AAJ6QPC3</accession>
<dbReference type="KEGG" id="goe:100902109"/>
<keyword evidence="1" id="KW-1185">Reference proteome</keyword>
<dbReference type="RefSeq" id="XP_003739490.1">
    <property type="nucleotide sequence ID" value="XM_003739442.1"/>
</dbReference>